<dbReference type="KEGG" id="mvd:AWU67_05830"/>
<evidence type="ECO:0000313" key="2">
    <source>
        <dbReference type="Proteomes" id="UP000058305"/>
    </source>
</evidence>
<reference evidence="2" key="2">
    <citation type="submission" date="2016-01" db="EMBL/GenBank/DDBJ databases">
        <title>First complete genome sequence of a species in the genus Microterricola, an extremophilic cold active enzyme producing strain ERGS5:02 isolated from Sikkim Himalaya.</title>
        <authorList>
            <person name="Kumar R."/>
            <person name="Singh D."/>
            <person name="Swarnkar M.K."/>
        </authorList>
    </citation>
    <scope>NUCLEOTIDE SEQUENCE [LARGE SCALE GENOMIC DNA]</scope>
    <source>
        <strain evidence="2">ERGS5:02</strain>
    </source>
</reference>
<name>A0A0X8E2V3_9MICO</name>
<sequence>MVAVSFRCGHGASAAAAEDGSRVLTLQRACPLCMLIAETQRSRAELLRKVAPPERALLANETRVGAEYTWVCPRGHDRYQATVLAMLSGPSCAKCIRNASGAAAVREAGVASMNAGLRTRTSMTEQRLRMLLAERITVPRGVNTIRLARMFYGRQEAWPDIVIPALRIAVEYDDPGRSRRAHRGLKQASDREKDDALAEVGWEVIRIRAGGLESLGANSVVCASLTIPAVDRVIERMRELRGDAAVDAILA</sequence>
<accession>A0A0X8E2V3</accession>
<reference evidence="1 2" key="1">
    <citation type="journal article" date="2016" name="J. Biotechnol.">
        <title>First complete genome sequence of a species in the genus Microterricola, an extremophilic cold active enzyme producing bacterial strain ERGS5:02 isolated from Sikkim Himalaya.</title>
        <authorList>
            <person name="Himanshu"/>
            <person name="Swarnkar M.K."/>
            <person name="Singh D."/>
            <person name="Kumar R."/>
        </authorList>
    </citation>
    <scope>NUCLEOTIDE SEQUENCE [LARGE SCALE GENOMIC DNA]</scope>
    <source>
        <strain evidence="1 2">ERGS5:02</strain>
    </source>
</reference>
<proteinExistence type="predicted"/>
<organism evidence="1 2">
    <name type="scientific">Microterricola viridarii</name>
    <dbReference type="NCBI Taxonomy" id="412690"/>
    <lineage>
        <taxon>Bacteria</taxon>
        <taxon>Bacillati</taxon>
        <taxon>Actinomycetota</taxon>
        <taxon>Actinomycetes</taxon>
        <taxon>Micrococcales</taxon>
        <taxon>Microbacteriaceae</taxon>
        <taxon>Microterricola</taxon>
    </lineage>
</organism>
<dbReference type="Proteomes" id="UP000058305">
    <property type="component" value="Chromosome"/>
</dbReference>
<evidence type="ECO:0008006" key="3">
    <source>
        <dbReference type="Google" id="ProtNLM"/>
    </source>
</evidence>
<keyword evidence="2" id="KW-1185">Reference proteome</keyword>
<protein>
    <recommendedName>
        <fullName evidence="3">DUF559 domain-containing protein</fullName>
    </recommendedName>
</protein>
<dbReference type="OrthoDB" id="5111079at2"/>
<dbReference type="AlphaFoldDB" id="A0A0X8E2V3"/>
<evidence type="ECO:0000313" key="1">
    <source>
        <dbReference type="EMBL" id="AMB58452.1"/>
    </source>
</evidence>
<dbReference type="EMBL" id="CP014145">
    <property type="protein sequence ID" value="AMB58452.1"/>
    <property type="molecule type" value="Genomic_DNA"/>
</dbReference>
<dbReference type="RefSeq" id="WP_067227143.1">
    <property type="nucleotide sequence ID" value="NZ_CP014145.1"/>
</dbReference>
<gene>
    <name evidence="1" type="ORF">AWU67_05830</name>
</gene>